<dbReference type="PROSITE" id="PS51782">
    <property type="entry name" value="LYSM"/>
    <property type="match status" value="1"/>
</dbReference>
<dbReference type="SMART" id="SM00257">
    <property type="entry name" value="LysM"/>
    <property type="match status" value="1"/>
</dbReference>
<evidence type="ECO:0000313" key="3">
    <source>
        <dbReference type="Proteomes" id="UP001065593"/>
    </source>
</evidence>
<dbReference type="Proteomes" id="UP001065593">
    <property type="component" value="Unassembled WGS sequence"/>
</dbReference>
<name>A0ABQ5NHD0_9BACI</name>
<protein>
    <recommendedName>
        <fullName evidence="1">LysM domain-containing protein</fullName>
    </recommendedName>
</protein>
<feature type="domain" description="LysM" evidence="1">
    <location>
        <begin position="35"/>
        <end position="84"/>
    </location>
</feature>
<dbReference type="EMBL" id="BRZA01000001">
    <property type="protein sequence ID" value="GLC87698.1"/>
    <property type="molecule type" value="Genomic_DNA"/>
</dbReference>
<dbReference type="CDD" id="cd00118">
    <property type="entry name" value="LysM"/>
    <property type="match status" value="1"/>
</dbReference>
<proteinExistence type="predicted"/>
<keyword evidence="3" id="KW-1185">Reference proteome</keyword>
<accession>A0ABQ5NHD0</accession>
<evidence type="ECO:0000259" key="1">
    <source>
        <dbReference type="PROSITE" id="PS51782"/>
    </source>
</evidence>
<dbReference type="Pfam" id="PF01476">
    <property type="entry name" value="LysM"/>
    <property type="match status" value="1"/>
</dbReference>
<comment type="caution">
    <text evidence="2">The sequence shown here is derived from an EMBL/GenBank/DDBJ whole genome shotgun (WGS) entry which is preliminary data.</text>
</comment>
<dbReference type="RefSeq" id="WP_264987416.1">
    <property type="nucleotide sequence ID" value="NZ_BRZA01000001.1"/>
</dbReference>
<organism evidence="2 3">
    <name type="scientific">Lysinibacillus piscis</name>
    <dbReference type="NCBI Taxonomy" id="2518931"/>
    <lineage>
        <taxon>Bacteria</taxon>
        <taxon>Bacillati</taxon>
        <taxon>Bacillota</taxon>
        <taxon>Bacilli</taxon>
        <taxon>Bacillales</taxon>
        <taxon>Bacillaceae</taxon>
        <taxon>Lysinibacillus</taxon>
    </lineage>
</organism>
<dbReference type="InterPro" id="IPR036779">
    <property type="entry name" value="LysM_dom_sf"/>
</dbReference>
<gene>
    <name evidence="2" type="ORF">LYSBPC_08250</name>
</gene>
<reference evidence="2" key="1">
    <citation type="submission" date="2022-08" db="EMBL/GenBank/DDBJ databases">
        <title>Draft genome sequence of Lysinibacillus sp. strain KH24.</title>
        <authorList>
            <person name="Kanbe H."/>
            <person name="Itoh H."/>
        </authorList>
    </citation>
    <scope>NUCLEOTIDE SEQUENCE</scope>
    <source>
        <strain evidence="2">KH24</strain>
    </source>
</reference>
<evidence type="ECO:0000313" key="2">
    <source>
        <dbReference type="EMBL" id="GLC87698.1"/>
    </source>
</evidence>
<dbReference type="InterPro" id="IPR018392">
    <property type="entry name" value="LysM"/>
</dbReference>
<sequence>MKKMKKYPHIAILLVTCLLFVIYLLATDPGDVLYKKVRVEHGDSLWSLAAQYRGNMSANDWIQLVKAENELADTRIIAGKSLVVPVVGEAVTTLDVAQK</sequence>
<dbReference type="Gene3D" id="3.10.350.10">
    <property type="entry name" value="LysM domain"/>
    <property type="match status" value="1"/>
</dbReference>